<keyword evidence="6" id="KW-0229">DNA integration</keyword>
<keyword evidence="8" id="KW-0548">Nucleotidyltransferase</keyword>
<evidence type="ECO:0000256" key="2">
    <source>
        <dbReference type="ARBA" id="ARBA00022723"/>
    </source>
</evidence>
<keyword evidence="11" id="KW-1185">Reference proteome</keyword>
<keyword evidence="2" id="KW-0479">Metal-binding</keyword>
<accession>A0ABQ9GCU2</accession>
<protein>
    <submittedName>
        <fullName evidence="10">Uncharacterized protein</fullName>
    </submittedName>
</protein>
<keyword evidence="8" id="KW-0239">DNA-directed DNA polymerase</keyword>
<gene>
    <name evidence="10" type="ORF">PR048_030432</name>
</gene>
<evidence type="ECO:0000256" key="5">
    <source>
        <dbReference type="ARBA" id="ARBA00022842"/>
    </source>
</evidence>
<keyword evidence="3" id="KW-0255">Endonuclease</keyword>
<evidence type="ECO:0000256" key="7">
    <source>
        <dbReference type="ARBA" id="ARBA00022918"/>
    </source>
</evidence>
<keyword evidence="9" id="KW-0233">DNA recombination</keyword>
<keyword evidence="4" id="KW-0378">Hydrolase</keyword>
<dbReference type="EMBL" id="JARBHB010000014">
    <property type="protein sequence ID" value="KAJ8868891.1"/>
    <property type="molecule type" value="Genomic_DNA"/>
</dbReference>
<evidence type="ECO:0000313" key="11">
    <source>
        <dbReference type="Proteomes" id="UP001159363"/>
    </source>
</evidence>
<organism evidence="10 11">
    <name type="scientific">Dryococelus australis</name>
    <dbReference type="NCBI Taxonomy" id="614101"/>
    <lineage>
        <taxon>Eukaryota</taxon>
        <taxon>Metazoa</taxon>
        <taxon>Ecdysozoa</taxon>
        <taxon>Arthropoda</taxon>
        <taxon>Hexapoda</taxon>
        <taxon>Insecta</taxon>
        <taxon>Pterygota</taxon>
        <taxon>Neoptera</taxon>
        <taxon>Polyneoptera</taxon>
        <taxon>Phasmatodea</taxon>
        <taxon>Verophasmatodea</taxon>
        <taxon>Anareolatae</taxon>
        <taxon>Phasmatidae</taxon>
        <taxon>Eurycanthinae</taxon>
        <taxon>Dryococelus</taxon>
    </lineage>
</organism>
<dbReference type="CDD" id="cd09272">
    <property type="entry name" value="RNase_HI_RT_Ty1"/>
    <property type="match status" value="1"/>
</dbReference>
<sequence>MTDTAVITKILSSLPDKYRNFCQAWLSTDENRQTIYNLTASLLDEEMTMTAEGHTAWDCRQPNSGKLPFRNRGVTNDKTVFVVSDAIYDILSNEIEQKLKFTNMENRLLWVYGRTTTFKQCFSRHPEYEHLGHVNSKYLTAVMNLVSGVELVRHKYFFCEGCIYGKQYKLPFKQVTKKVGKAGGLIHYDVCGPMPEQSVKGCRNFDLFKDDYSSFKFVRFFKHKNEVLSFFEEVVNICKNKFGNNVQRLRVDKCHSEDGDGDFRFESIAPNDEVESEETSDTSQVGTKSQREKNFPVWRYLKCTRNFGLVFAKERIVNSNLCAYLDSYFANDIEDRRSVTGYCLNLFGNCTVCRSKKQNNVSLRSSEAEYVAVSECIKDCKYVYQLLEESTLPLNL</sequence>
<dbReference type="Proteomes" id="UP001159363">
    <property type="component" value="Chromosome 13"/>
</dbReference>
<evidence type="ECO:0000256" key="8">
    <source>
        <dbReference type="ARBA" id="ARBA00022932"/>
    </source>
</evidence>
<dbReference type="Pfam" id="PF14223">
    <property type="entry name" value="Retrotran_gag_2"/>
    <property type="match status" value="1"/>
</dbReference>
<evidence type="ECO:0000256" key="3">
    <source>
        <dbReference type="ARBA" id="ARBA00022759"/>
    </source>
</evidence>
<dbReference type="PANTHER" id="PTHR42648:SF11">
    <property type="entry name" value="TRANSPOSON TY4-P GAG-POL POLYPROTEIN"/>
    <property type="match status" value="1"/>
</dbReference>
<keyword evidence="8" id="KW-0808">Transferase</keyword>
<keyword evidence="1" id="KW-0540">Nuclease</keyword>
<name>A0ABQ9GCU2_9NEOP</name>
<dbReference type="InterPro" id="IPR039537">
    <property type="entry name" value="Retrotran_Ty1/copia-like"/>
</dbReference>
<dbReference type="PANTHER" id="PTHR42648">
    <property type="entry name" value="TRANSPOSASE, PUTATIVE-RELATED"/>
    <property type="match status" value="1"/>
</dbReference>
<evidence type="ECO:0000256" key="9">
    <source>
        <dbReference type="ARBA" id="ARBA00023172"/>
    </source>
</evidence>
<evidence type="ECO:0000313" key="10">
    <source>
        <dbReference type="EMBL" id="KAJ8868891.1"/>
    </source>
</evidence>
<proteinExistence type="predicted"/>
<keyword evidence="7" id="KW-0695">RNA-directed DNA polymerase</keyword>
<evidence type="ECO:0000256" key="1">
    <source>
        <dbReference type="ARBA" id="ARBA00022722"/>
    </source>
</evidence>
<evidence type="ECO:0000256" key="6">
    <source>
        <dbReference type="ARBA" id="ARBA00022908"/>
    </source>
</evidence>
<reference evidence="10 11" key="1">
    <citation type="submission" date="2023-02" db="EMBL/GenBank/DDBJ databases">
        <title>LHISI_Scaffold_Assembly.</title>
        <authorList>
            <person name="Stuart O.P."/>
            <person name="Cleave R."/>
            <person name="Magrath M.J.L."/>
            <person name="Mikheyev A.S."/>
        </authorList>
    </citation>
    <scope>NUCLEOTIDE SEQUENCE [LARGE SCALE GENOMIC DNA]</scope>
    <source>
        <strain evidence="10">Daus_M_001</strain>
        <tissue evidence="10">Leg muscle</tissue>
    </source>
</reference>
<comment type="caution">
    <text evidence="10">The sequence shown here is derived from an EMBL/GenBank/DDBJ whole genome shotgun (WGS) entry which is preliminary data.</text>
</comment>
<keyword evidence="5" id="KW-0460">Magnesium</keyword>
<evidence type="ECO:0000256" key="4">
    <source>
        <dbReference type="ARBA" id="ARBA00022801"/>
    </source>
</evidence>